<dbReference type="AlphaFoldDB" id="A0A6P8YLL0"/>
<dbReference type="Proteomes" id="UP000515158">
    <property type="component" value="Unplaced"/>
</dbReference>
<accession>A0A6P8YLL0</accession>
<feature type="chain" id="PRO_5028279762" evidence="1">
    <location>
        <begin position="21"/>
        <end position="93"/>
    </location>
</feature>
<evidence type="ECO:0000313" key="2">
    <source>
        <dbReference type="Proteomes" id="UP000515158"/>
    </source>
</evidence>
<keyword evidence="1" id="KW-0732">Signal</keyword>
<keyword evidence="2" id="KW-1185">Reference proteome</keyword>
<dbReference type="KEGG" id="tpal:117641555"/>
<dbReference type="RefSeq" id="XP_034234887.1">
    <property type="nucleotide sequence ID" value="XM_034378996.1"/>
</dbReference>
<organism evidence="3">
    <name type="scientific">Thrips palmi</name>
    <name type="common">Melon thrips</name>
    <dbReference type="NCBI Taxonomy" id="161013"/>
    <lineage>
        <taxon>Eukaryota</taxon>
        <taxon>Metazoa</taxon>
        <taxon>Ecdysozoa</taxon>
        <taxon>Arthropoda</taxon>
        <taxon>Hexapoda</taxon>
        <taxon>Insecta</taxon>
        <taxon>Pterygota</taxon>
        <taxon>Neoptera</taxon>
        <taxon>Paraneoptera</taxon>
        <taxon>Thysanoptera</taxon>
        <taxon>Terebrantia</taxon>
        <taxon>Thripoidea</taxon>
        <taxon>Thripidae</taxon>
        <taxon>Thrips</taxon>
    </lineage>
</organism>
<reference evidence="3" key="1">
    <citation type="submission" date="2025-08" db="UniProtKB">
        <authorList>
            <consortium name="RefSeq"/>
        </authorList>
    </citation>
    <scope>IDENTIFICATION</scope>
    <source>
        <tissue evidence="3">Total insect</tissue>
    </source>
</reference>
<gene>
    <name evidence="3" type="primary">LOC117641555</name>
</gene>
<evidence type="ECO:0000256" key="1">
    <source>
        <dbReference type="SAM" id="SignalP"/>
    </source>
</evidence>
<dbReference type="InParanoid" id="A0A6P8YLL0"/>
<dbReference type="GeneID" id="117641555"/>
<protein>
    <submittedName>
        <fullName evidence="3">Uncharacterized protein LOC117641555</fullName>
    </submittedName>
</protein>
<evidence type="ECO:0000313" key="3">
    <source>
        <dbReference type="RefSeq" id="XP_034234887.1"/>
    </source>
</evidence>
<feature type="signal peptide" evidence="1">
    <location>
        <begin position="1"/>
        <end position="20"/>
    </location>
</feature>
<dbReference type="OrthoDB" id="10501334at2759"/>
<proteinExistence type="predicted"/>
<name>A0A6P8YLL0_THRPL</name>
<sequence>MKSVLVALVVLATLLAASKAGPAAAQRKLKPLAEVLKSDRAPTAEDAAVVAAAAVPVESRKVVGCYEPGCNYQCQRYQYAGGYCSWGECLCWY</sequence>